<dbReference type="GO" id="GO:0006355">
    <property type="term" value="P:regulation of DNA-templated transcription"/>
    <property type="evidence" value="ECO:0007669"/>
    <property type="project" value="InterPro"/>
</dbReference>
<dbReference type="GO" id="GO:0005829">
    <property type="term" value="C:cytosol"/>
    <property type="evidence" value="ECO:0007669"/>
    <property type="project" value="TreeGrafter"/>
</dbReference>
<dbReference type="PROSITE" id="PS51755">
    <property type="entry name" value="OMPR_PHOB"/>
    <property type="match status" value="1"/>
</dbReference>
<feature type="domain" description="OmpR/PhoB-type" evidence="7">
    <location>
        <begin position="132"/>
        <end position="231"/>
    </location>
</feature>
<feature type="DNA-binding region" description="OmpR/PhoB-type" evidence="5">
    <location>
        <begin position="132"/>
        <end position="231"/>
    </location>
</feature>
<gene>
    <name evidence="8" type="ordered locus">Shel_05760</name>
</gene>
<dbReference type="EMBL" id="CP001684">
    <property type="protein sequence ID" value="ACV21635.1"/>
    <property type="molecule type" value="Genomic_DNA"/>
</dbReference>
<evidence type="ECO:0000313" key="8">
    <source>
        <dbReference type="EMBL" id="ACV21635.1"/>
    </source>
</evidence>
<organism evidence="8 9">
    <name type="scientific">Slackia heliotrinireducens (strain ATCC 29202 / DSM 20476 / NCTC 11029 / RHS 1)</name>
    <name type="common">Peptococcus heliotrinreducens</name>
    <dbReference type="NCBI Taxonomy" id="471855"/>
    <lineage>
        <taxon>Bacteria</taxon>
        <taxon>Bacillati</taxon>
        <taxon>Actinomycetota</taxon>
        <taxon>Coriobacteriia</taxon>
        <taxon>Eggerthellales</taxon>
        <taxon>Eggerthellaceae</taxon>
        <taxon>Slackia</taxon>
    </lineage>
</organism>
<evidence type="ECO:0000256" key="4">
    <source>
        <dbReference type="PROSITE-ProRule" id="PRU00169"/>
    </source>
</evidence>
<evidence type="ECO:0000259" key="6">
    <source>
        <dbReference type="PROSITE" id="PS50110"/>
    </source>
</evidence>
<dbReference type="SMART" id="SM00862">
    <property type="entry name" value="Trans_reg_C"/>
    <property type="match status" value="1"/>
</dbReference>
<dbReference type="GO" id="GO:0000976">
    <property type="term" value="F:transcription cis-regulatory region binding"/>
    <property type="evidence" value="ECO:0007669"/>
    <property type="project" value="TreeGrafter"/>
</dbReference>
<evidence type="ECO:0000256" key="2">
    <source>
        <dbReference type="ARBA" id="ARBA00023125"/>
    </source>
</evidence>
<dbReference type="SMART" id="SM00448">
    <property type="entry name" value="REC"/>
    <property type="match status" value="1"/>
</dbReference>
<evidence type="ECO:0000259" key="7">
    <source>
        <dbReference type="PROSITE" id="PS51755"/>
    </source>
</evidence>
<dbReference type="Pfam" id="PF00072">
    <property type="entry name" value="Response_reg"/>
    <property type="match status" value="1"/>
</dbReference>
<dbReference type="HOGENOM" id="CLU_000445_30_4_11"/>
<dbReference type="STRING" id="471855.Shel_05760"/>
<keyword evidence="2 5" id="KW-0238">DNA-binding</keyword>
<evidence type="ECO:0000256" key="3">
    <source>
        <dbReference type="ARBA" id="ARBA00023163"/>
    </source>
</evidence>
<name>C7N3P4_SLAHD</name>
<dbReference type="GO" id="GO:0032993">
    <property type="term" value="C:protein-DNA complex"/>
    <property type="evidence" value="ECO:0007669"/>
    <property type="project" value="TreeGrafter"/>
</dbReference>
<dbReference type="InterPro" id="IPR011006">
    <property type="entry name" value="CheY-like_superfamily"/>
</dbReference>
<proteinExistence type="predicted"/>
<accession>C7N3P4</accession>
<dbReference type="InterPro" id="IPR001789">
    <property type="entry name" value="Sig_transdc_resp-reg_receiver"/>
</dbReference>
<dbReference type="KEGG" id="shi:Shel_05760"/>
<dbReference type="Gene3D" id="3.40.50.2300">
    <property type="match status" value="1"/>
</dbReference>
<dbReference type="InterPro" id="IPR016032">
    <property type="entry name" value="Sig_transdc_resp-reg_C-effctor"/>
</dbReference>
<evidence type="ECO:0000313" key="9">
    <source>
        <dbReference type="Proteomes" id="UP000002026"/>
    </source>
</evidence>
<keyword evidence="4" id="KW-0597">Phosphoprotein</keyword>
<dbReference type="Proteomes" id="UP000002026">
    <property type="component" value="Chromosome"/>
</dbReference>
<dbReference type="Pfam" id="PF00486">
    <property type="entry name" value="Trans_reg_C"/>
    <property type="match status" value="1"/>
</dbReference>
<dbReference type="InterPro" id="IPR036388">
    <property type="entry name" value="WH-like_DNA-bd_sf"/>
</dbReference>
<dbReference type="AlphaFoldDB" id="C7N3P4"/>
<dbReference type="PANTHER" id="PTHR48111:SF67">
    <property type="entry name" value="TRANSCRIPTIONAL REGULATORY PROTEIN TCTD"/>
    <property type="match status" value="1"/>
</dbReference>
<keyword evidence="9" id="KW-1185">Reference proteome</keyword>
<sequence>MRDIYDARILVIEDDPSLRDVICELVAREGWRQVRHAGTVADALRAIATWSPDAMLIDVMLPDGNGFDLLRTVRQTSQAPAIIVSARDEDEARLRGLGLGADDYITKPFLPRELVLRLAAVLKRTYGAAAEPHLVALGDCTVDLGSGEVTRADGSGETLTAKEHALLSRLVRSRGSIVTSDDLAQAVWGTSFGYANALMVHVRRLREKIEDDPSDPQWILTVRGLGYRLAKDGSR</sequence>
<dbReference type="SUPFAM" id="SSF52172">
    <property type="entry name" value="CheY-like"/>
    <property type="match status" value="1"/>
</dbReference>
<keyword evidence="1" id="KW-0805">Transcription regulation</keyword>
<dbReference type="Gene3D" id="1.10.10.10">
    <property type="entry name" value="Winged helix-like DNA-binding domain superfamily/Winged helix DNA-binding domain"/>
    <property type="match status" value="1"/>
</dbReference>
<dbReference type="InterPro" id="IPR039420">
    <property type="entry name" value="WalR-like"/>
</dbReference>
<dbReference type="SUPFAM" id="SSF46894">
    <property type="entry name" value="C-terminal effector domain of the bipartite response regulators"/>
    <property type="match status" value="1"/>
</dbReference>
<evidence type="ECO:0000256" key="5">
    <source>
        <dbReference type="PROSITE-ProRule" id="PRU01091"/>
    </source>
</evidence>
<dbReference type="CDD" id="cd17574">
    <property type="entry name" value="REC_OmpR"/>
    <property type="match status" value="1"/>
</dbReference>
<protein>
    <submittedName>
        <fullName evidence="8">Response regulator with CheY-like receiver domain and winged-helix DNA-binding domain</fullName>
    </submittedName>
</protein>
<dbReference type="InterPro" id="IPR001867">
    <property type="entry name" value="OmpR/PhoB-type_DNA-bd"/>
</dbReference>
<dbReference type="PANTHER" id="PTHR48111">
    <property type="entry name" value="REGULATOR OF RPOS"/>
    <property type="match status" value="1"/>
</dbReference>
<dbReference type="eggNOG" id="COG0745">
    <property type="taxonomic scope" value="Bacteria"/>
</dbReference>
<dbReference type="GO" id="GO:0000156">
    <property type="term" value="F:phosphorelay response regulator activity"/>
    <property type="evidence" value="ECO:0007669"/>
    <property type="project" value="TreeGrafter"/>
</dbReference>
<evidence type="ECO:0000256" key="1">
    <source>
        <dbReference type="ARBA" id="ARBA00023015"/>
    </source>
</evidence>
<reference evidence="8 9" key="1">
    <citation type="journal article" date="2009" name="Stand. Genomic Sci.">
        <title>Complete genome sequence of Slackia heliotrinireducens type strain (RHS 1).</title>
        <authorList>
            <person name="Pukall R."/>
            <person name="Lapidus A."/>
            <person name="Nolan M."/>
            <person name="Copeland A."/>
            <person name="Glavina Del Rio T."/>
            <person name="Lucas S."/>
            <person name="Chen F."/>
            <person name="Tice H."/>
            <person name="Cheng J.F."/>
            <person name="Chertkov O."/>
            <person name="Bruce D."/>
            <person name="Goodwin L."/>
            <person name="Kuske C."/>
            <person name="Brettin T."/>
            <person name="Detter J.C."/>
            <person name="Han C."/>
            <person name="Pitluck S."/>
            <person name="Pati A."/>
            <person name="Mavrommatis K."/>
            <person name="Ivanova N."/>
            <person name="Ovchinnikova G."/>
            <person name="Chen A."/>
            <person name="Palaniappan K."/>
            <person name="Schneider S."/>
            <person name="Rohde M."/>
            <person name="Chain P."/>
            <person name="D'haeseleer P."/>
            <person name="Goker M."/>
            <person name="Bristow J."/>
            <person name="Eisen J.A."/>
            <person name="Markowitz V."/>
            <person name="Kyrpides N.C."/>
            <person name="Klenk H.P."/>
            <person name="Hugenholtz P."/>
        </authorList>
    </citation>
    <scope>NUCLEOTIDE SEQUENCE [LARGE SCALE GENOMIC DNA]</scope>
    <source>
        <strain evidence="9">ATCC 29202 / DSM 20476 / NCTC 11029 / RHS 1</strain>
    </source>
</reference>
<dbReference type="Gene3D" id="6.10.250.690">
    <property type="match status" value="1"/>
</dbReference>
<feature type="domain" description="Response regulatory" evidence="6">
    <location>
        <begin position="8"/>
        <end position="122"/>
    </location>
</feature>
<dbReference type="RefSeq" id="WP_012797740.1">
    <property type="nucleotide sequence ID" value="NC_013165.1"/>
</dbReference>
<dbReference type="PROSITE" id="PS50110">
    <property type="entry name" value="RESPONSE_REGULATORY"/>
    <property type="match status" value="1"/>
</dbReference>
<keyword evidence="3" id="KW-0804">Transcription</keyword>
<dbReference type="CDD" id="cd00383">
    <property type="entry name" value="trans_reg_C"/>
    <property type="match status" value="1"/>
</dbReference>
<feature type="modified residue" description="4-aspartylphosphate" evidence="4">
    <location>
        <position position="58"/>
    </location>
</feature>